<dbReference type="SUPFAM" id="SSF56672">
    <property type="entry name" value="DNA/RNA polymerases"/>
    <property type="match status" value="1"/>
</dbReference>
<dbReference type="Proteomes" id="UP001454036">
    <property type="component" value="Unassembled WGS sequence"/>
</dbReference>
<proteinExistence type="predicted"/>
<evidence type="ECO:0000259" key="1">
    <source>
        <dbReference type="Pfam" id="PF17919"/>
    </source>
</evidence>
<evidence type="ECO:0000313" key="3">
    <source>
        <dbReference type="Proteomes" id="UP001454036"/>
    </source>
</evidence>
<feature type="domain" description="Reverse transcriptase/retrotransposon-derived protein RNase H-like" evidence="1">
    <location>
        <begin position="9"/>
        <end position="85"/>
    </location>
</feature>
<protein>
    <recommendedName>
        <fullName evidence="1">Reverse transcriptase/retrotransposon-derived protein RNase H-like domain-containing protein</fullName>
    </recommendedName>
</protein>
<name>A0AAV3RSC1_LITER</name>
<evidence type="ECO:0000313" key="2">
    <source>
        <dbReference type="EMBL" id="GAA0184611.1"/>
    </source>
</evidence>
<dbReference type="EMBL" id="BAABME010012022">
    <property type="protein sequence ID" value="GAA0184611.1"/>
    <property type="molecule type" value="Genomic_DNA"/>
</dbReference>
<sequence length="125" mass="14144">MKKGTPYVWDAACSTTFQDVKTYLMSPSVLATPIQGKLLILYVAGQEQSVGALFAQENEEGKENALYYLSNRMTPKRAEVHAYREVVLDPHIRHTAWLDGIYNCNNSRSSTSPRKLSKGKYWLIS</sequence>
<dbReference type="Pfam" id="PF17919">
    <property type="entry name" value="RT_RNaseH_2"/>
    <property type="match status" value="1"/>
</dbReference>
<gene>
    <name evidence="2" type="ORF">LIER_31899</name>
</gene>
<dbReference type="PANTHER" id="PTHR48475:SF1">
    <property type="entry name" value="RNASE H TYPE-1 DOMAIN-CONTAINING PROTEIN"/>
    <property type="match status" value="1"/>
</dbReference>
<dbReference type="AlphaFoldDB" id="A0AAV3RSC1"/>
<dbReference type="InterPro" id="IPR043502">
    <property type="entry name" value="DNA/RNA_pol_sf"/>
</dbReference>
<dbReference type="PANTHER" id="PTHR48475">
    <property type="entry name" value="RIBONUCLEASE H"/>
    <property type="match status" value="1"/>
</dbReference>
<organism evidence="2 3">
    <name type="scientific">Lithospermum erythrorhizon</name>
    <name type="common">Purple gromwell</name>
    <name type="synonym">Lithospermum officinale var. erythrorhizon</name>
    <dbReference type="NCBI Taxonomy" id="34254"/>
    <lineage>
        <taxon>Eukaryota</taxon>
        <taxon>Viridiplantae</taxon>
        <taxon>Streptophyta</taxon>
        <taxon>Embryophyta</taxon>
        <taxon>Tracheophyta</taxon>
        <taxon>Spermatophyta</taxon>
        <taxon>Magnoliopsida</taxon>
        <taxon>eudicotyledons</taxon>
        <taxon>Gunneridae</taxon>
        <taxon>Pentapetalae</taxon>
        <taxon>asterids</taxon>
        <taxon>lamiids</taxon>
        <taxon>Boraginales</taxon>
        <taxon>Boraginaceae</taxon>
        <taxon>Boraginoideae</taxon>
        <taxon>Lithospermeae</taxon>
        <taxon>Lithospermum</taxon>
    </lineage>
</organism>
<dbReference type="InterPro" id="IPR041577">
    <property type="entry name" value="RT_RNaseH_2"/>
</dbReference>
<keyword evidence="3" id="KW-1185">Reference proteome</keyword>
<accession>A0AAV3RSC1</accession>
<comment type="caution">
    <text evidence="2">The sequence shown here is derived from an EMBL/GenBank/DDBJ whole genome shotgun (WGS) entry which is preliminary data.</text>
</comment>
<reference evidence="2 3" key="1">
    <citation type="submission" date="2024-01" db="EMBL/GenBank/DDBJ databases">
        <title>The complete chloroplast genome sequence of Lithospermum erythrorhizon: insights into the phylogenetic relationship among Boraginaceae species and the maternal lineages of purple gromwells.</title>
        <authorList>
            <person name="Okada T."/>
            <person name="Watanabe K."/>
        </authorList>
    </citation>
    <scope>NUCLEOTIDE SEQUENCE [LARGE SCALE GENOMIC DNA]</scope>
</reference>